<dbReference type="UniPathway" id="UPA00204"/>
<dbReference type="NCBIfam" id="TIGR00066">
    <property type="entry name" value="g_glut_trans"/>
    <property type="match status" value="1"/>
</dbReference>
<dbReference type="SUPFAM" id="SSF56235">
    <property type="entry name" value="N-terminal nucleophile aminohydrolases (Ntn hydrolases)"/>
    <property type="match status" value="1"/>
</dbReference>
<dbReference type="Gene3D" id="3.60.20.40">
    <property type="match status" value="1"/>
</dbReference>
<keyword evidence="7" id="KW-0865">Zymogen</keyword>
<dbReference type="RefSeq" id="WP_184340208.1">
    <property type="nucleotide sequence ID" value="NZ_JACHIG010000005.1"/>
</dbReference>
<dbReference type="PANTHER" id="PTHR43199:SF6">
    <property type="entry name" value="GLUTATHIONE HYDROLASE PROENZYME"/>
    <property type="match status" value="1"/>
</dbReference>
<dbReference type="InterPro" id="IPR029055">
    <property type="entry name" value="Ntn_hydrolases_N"/>
</dbReference>
<dbReference type="InterPro" id="IPR043137">
    <property type="entry name" value="GGT_ssub_C"/>
</dbReference>
<dbReference type="EMBL" id="JACHIG010000005">
    <property type="protein sequence ID" value="MBB5033298.1"/>
    <property type="molecule type" value="Genomic_DNA"/>
</dbReference>
<keyword evidence="10" id="KW-1185">Reference proteome</keyword>
<evidence type="ECO:0000256" key="7">
    <source>
        <dbReference type="RuleBase" id="RU368036"/>
    </source>
</evidence>
<feature type="binding site" evidence="6">
    <location>
        <position position="90"/>
    </location>
    <ligand>
        <name>L-glutamate</name>
        <dbReference type="ChEBI" id="CHEBI:29985"/>
    </ligand>
</feature>
<evidence type="ECO:0000313" key="10">
    <source>
        <dbReference type="Proteomes" id="UP000590740"/>
    </source>
</evidence>
<feature type="signal peptide" evidence="8">
    <location>
        <begin position="1"/>
        <end position="17"/>
    </location>
</feature>
<comment type="catalytic activity">
    <reaction evidence="1 7">
        <text>an S-substituted glutathione + H2O = an S-substituted L-cysteinylglycine + L-glutamate</text>
        <dbReference type="Rhea" id="RHEA:59468"/>
        <dbReference type="ChEBI" id="CHEBI:15377"/>
        <dbReference type="ChEBI" id="CHEBI:29985"/>
        <dbReference type="ChEBI" id="CHEBI:90779"/>
        <dbReference type="ChEBI" id="CHEBI:143103"/>
        <dbReference type="EC" id="3.4.19.13"/>
    </reaction>
</comment>
<dbReference type="EC" id="2.3.2.2" evidence="7"/>
<comment type="catalytic activity">
    <reaction evidence="2 7">
        <text>glutathione + H2O = L-cysteinylglycine + L-glutamate</text>
        <dbReference type="Rhea" id="RHEA:28807"/>
        <dbReference type="ChEBI" id="CHEBI:15377"/>
        <dbReference type="ChEBI" id="CHEBI:29985"/>
        <dbReference type="ChEBI" id="CHEBI:57925"/>
        <dbReference type="ChEBI" id="CHEBI:61694"/>
        <dbReference type="EC" id="3.4.19.13"/>
    </reaction>
</comment>
<dbReference type="InterPro" id="IPR051792">
    <property type="entry name" value="GGT_bact"/>
</dbReference>
<evidence type="ECO:0000256" key="1">
    <source>
        <dbReference type="ARBA" id="ARBA00001049"/>
    </source>
</evidence>
<dbReference type="Pfam" id="PF01019">
    <property type="entry name" value="G_glu_transpept"/>
    <property type="match status" value="1"/>
</dbReference>
<dbReference type="EC" id="3.4.19.13" evidence="7"/>
<protein>
    <recommendedName>
        <fullName evidence="7">Glutathione hydrolase proenzyme</fullName>
        <ecNumber evidence="7">2.3.2.2</ecNumber>
        <ecNumber evidence="7">3.4.19.13</ecNumber>
    </recommendedName>
    <component>
        <recommendedName>
            <fullName evidence="7">Glutathione hydrolase large chain</fullName>
        </recommendedName>
    </component>
    <component>
        <recommendedName>
            <fullName evidence="7">Glutathione hydrolase small chain</fullName>
        </recommendedName>
    </component>
</protein>
<keyword evidence="8" id="KW-0732">Signal</keyword>
<feature type="chain" id="PRO_5031252087" description="Glutathione hydrolase proenzyme" evidence="8">
    <location>
        <begin position="18"/>
        <end position="553"/>
    </location>
</feature>
<evidence type="ECO:0000313" key="9">
    <source>
        <dbReference type="EMBL" id="MBB5033298.1"/>
    </source>
</evidence>
<gene>
    <name evidence="9" type="ORF">HNQ65_002881</name>
</gene>
<dbReference type="InterPro" id="IPR043138">
    <property type="entry name" value="GGT_lsub"/>
</dbReference>
<evidence type="ECO:0000256" key="4">
    <source>
        <dbReference type="ARBA" id="ARBA00047417"/>
    </source>
</evidence>
<keyword evidence="7 9" id="KW-0808">Transferase</keyword>
<dbReference type="GO" id="GO:0006750">
    <property type="term" value="P:glutathione biosynthetic process"/>
    <property type="evidence" value="ECO:0007669"/>
    <property type="project" value="UniProtKB-KW"/>
</dbReference>
<feature type="binding site" evidence="6">
    <location>
        <begin position="435"/>
        <end position="436"/>
    </location>
    <ligand>
        <name>L-glutamate</name>
        <dbReference type="ChEBI" id="CHEBI:29985"/>
    </ligand>
</feature>
<name>A0A7W7YBT9_9BACT</name>
<comment type="subunit">
    <text evidence="7">This enzyme consists of two polypeptide chains, which are synthesized in precursor form from a single polypeptide.</text>
</comment>
<evidence type="ECO:0000256" key="6">
    <source>
        <dbReference type="PIRSR" id="PIRSR600101-2"/>
    </source>
</evidence>
<feature type="binding site" evidence="6">
    <location>
        <position position="457"/>
    </location>
    <ligand>
        <name>L-glutamate</name>
        <dbReference type="ChEBI" id="CHEBI:29985"/>
    </ligand>
</feature>
<proteinExistence type="inferred from homology"/>
<keyword evidence="3 7" id="KW-0012">Acyltransferase</keyword>
<dbReference type="GO" id="GO:0006751">
    <property type="term" value="P:glutathione catabolic process"/>
    <property type="evidence" value="ECO:0007669"/>
    <property type="project" value="UniProtKB-UniRule"/>
</dbReference>
<accession>A0A7W7YBT9</accession>
<feature type="binding site" evidence="6">
    <location>
        <begin position="382"/>
        <end position="384"/>
    </location>
    <ligand>
        <name>L-glutamate</name>
        <dbReference type="ChEBI" id="CHEBI:29985"/>
    </ligand>
</feature>
<evidence type="ECO:0000256" key="5">
    <source>
        <dbReference type="PIRSR" id="PIRSR600101-1"/>
    </source>
</evidence>
<evidence type="ECO:0000256" key="2">
    <source>
        <dbReference type="ARBA" id="ARBA00001089"/>
    </source>
</evidence>
<comment type="PTM">
    <text evidence="7">Cleaved by autocatalysis into a large and a small subunit.</text>
</comment>
<dbReference type="InterPro" id="IPR000101">
    <property type="entry name" value="GGT_peptidase"/>
</dbReference>
<comment type="pathway">
    <text evidence="7">Sulfur metabolism; glutathione metabolism.</text>
</comment>
<comment type="catalytic activity">
    <reaction evidence="4 7">
        <text>an N-terminal (5-L-glutamyl)-[peptide] + an alpha-amino acid = 5-L-glutamyl amino acid + an N-terminal L-alpha-aminoacyl-[peptide]</text>
        <dbReference type="Rhea" id="RHEA:23904"/>
        <dbReference type="Rhea" id="RHEA-COMP:9780"/>
        <dbReference type="Rhea" id="RHEA-COMP:9795"/>
        <dbReference type="ChEBI" id="CHEBI:77644"/>
        <dbReference type="ChEBI" id="CHEBI:78597"/>
        <dbReference type="ChEBI" id="CHEBI:78599"/>
        <dbReference type="ChEBI" id="CHEBI:78608"/>
        <dbReference type="EC" id="2.3.2.2"/>
    </reaction>
</comment>
<keyword evidence="7" id="KW-0317">Glutathione biosynthesis</keyword>
<keyword evidence="7 9" id="KW-0378">Hydrolase</keyword>
<organism evidence="9 10">
    <name type="scientific">Prosthecobacter vanneervenii</name>
    <dbReference type="NCBI Taxonomy" id="48466"/>
    <lineage>
        <taxon>Bacteria</taxon>
        <taxon>Pseudomonadati</taxon>
        <taxon>Verrucomicrobiota</taxon>
        <taxon>Verrucomicrobiia</taxon>
        <taxon>Verrucomicrobiales</taxon>
        <taxon>Verrucomicrobiaceae</taxon>
        <taxon>Prosthecobacter</taxon>
    </lineage>
</organism>
<comment type="caution">
    <text evidence="9">The sequence shown here is derived from an EMBL/GenBank/DDBJ whole genome shotgun (WGS) entry which is preliminary data.</text>
</comment>
<dbReference type="GO" id="GO:0103068">
    <property type="term" value="F:leukotriene C4 gamma-glutamyl transferase activity"/>
    <property type="evidence" value="ECO:0007669"/>
    <property type="project" value="UniProtKB-EC"/>
</dbReference>
<feature type="binding site" evidence="6">
    <location>
        <position position="406"/>
    </location>
    <ligand>
        <name>L-glutamate</name>
        <dbReference type="ChEBI" id="CHEBI:29985"/>
    </ligand>
</feature>
<dbReference type="Proteomes" id="UP000590740">
    <property type="component" value="Unassembled WGS sequence"/>
</dbReference>
<dbReference type="AlphaFoldDB" id="A0A7W7YBT9"/>
<evidence type="ECO:0000256" key="8">
    <source>
        <dbReference type="SAM" id="SignalP"/>
    </source>
</evidence>
<evidence type="ECO:0000256" key="3">
    <source>
        <dbReference type="ARBA" id="ARBA00023315"/>
    </source>
</evidence>
<sequence>MKVLAILVLLLPSALLAADASFPKHAIATVHPLATQAGMQAFEKGGNAIDAAIAAGLTLGVVDGHNSGIGGGCFFVIHAADGTVTCIDGREMAPAKAHRDMYIINGKLDNEASKTGSLASGIPGYLKACQTAQSKHGRLKLADVLLPAAEIAEKGFPIDEVYARKLAATASKLARFPASAAIFLKDGKPLQKGQQLIQTDLANTYREVAKNGIGWFYGGEYARKTAEWMQANGGIMTVEDFAGYKAPERAAIRSKYRGYDLITMPPPSSGGVHVAQILNILEHFPIRHFRASSRVHVITEAMKLAFADRAYWLGDPDFAPVPRGLVDPAYAAELAKKIDLDHTTAVPSHNMPPHWEGDIFGKHTTFLCTADAEGNWVALNQTINTAFGSKVVIPGTGVLLNDEMDDFAVQPGVPNAFKLVGAEANAVAPGKRPLSSMSPTIVLKDGKPVIVTGAAGGPTIITQALLLLTHIIDDGMLPEEALAQPRFHHQWNPDELKIEKTFGAETLAQVRAFGHKLAESESFGACQAISFDAGRQLFFPAHDPRVPGSAEGK</sequence>
<comment type="similarity">
    <text evidence="7">Belongs to the gamma-glutamyltransferase family.</text>
</comment>
<reference evidence="9 10" key="1">
    <citation type="submission" date="2020-08" db="EMBL/GenBank/DDBJ databases">
        <title>Genomic Encyclopedia of Type Strains, Phase IV (KMG-IV): sequencing the most valuable type-strain genomes for metagenomic binning, comparative biology and taxonomic classification.</title>
        <authorList>
            <person name="Goeker M."/>
        </authorList>
    </citation>
    <scope>NUCLEOTIDE SEQUENCE [LARGE SCALE GENOMIC DNA]</scope>
    <source>
        <strain evidence="9 10">DSM 12252</strain>
    </source>
</reference>
<dbReference type="PANTHER" id="PTHR43199">
    <property type="entry name" value="GLUTATHIONE HYDROLASE"/>
    <property type="match status" value="1"/>
</dbReference>
<feature type="active site" description="Nucleophile" evidence="5">
    <location>
        <position position="364"/>
    </location>
</feature>
<dbReference type="PRINTS" id="PR01210">
    <property type="entry name" value="GGTRANSPTASE"/>
</dbReference>
<dbReference type="Gene3D" id="1.10.246.130">
    <property type="match status" value="1"/>
</dbReference>
<dbReference type="GO" id="GO:0036374">
    <property type="term" value="F:glutathione hydrolase activity"/>
    <property type="evidence" value="ECO:0007669"/>
    <property type="project" value="UniProtKB-UniRule"/>
</dbReference>